<feature type="compositionally biased region" description="Polar residues" evidence="11">
    <location>
        <begin position="457"/>
        <end position="466"/>
    </location>
</feature>
<keyword evidence="8" id="KW-1015">Disulfide bond</keyword>
<evidence type="ECO:0000256" key="9">
    <source>
        <dbReference type="ARBA" id="ARBA00023180"/>
    </source>
</evidence>
<evidence type="ECO:0000256" key="5">
    <source>
        <dbReference type="ARBA" id="ARBA00022889"/>
    </source>
</evidence>
<dbReference type="SUPFAM" id="SSF48726">
    <property type="entry name" value="Immunoglobulin"/>
    <property type="match status" value="2"/>
</dbReference>
<dbReference type="InterPro" id="IPR047012">
    <property type="entry name" value="ICAM_VCAM"/>
</dbReference>
<sequence length="466" mass="50623">MALGVHWFSLVTFCILGIYFVGASQEPCQGNIGNREVYAPFGGWALLNCTHNCTQAEWESRLRKRNITKGPGWISVEVEVGADGWKASNISCTVLSGGGGTVDNFVAVTPYEIPGLVTVDMEDTLEEGKSYDVTCTVHGVAPIQNLMVTVFRGKEMIQQKTFKDDSRDGNITEAVTFAITAQRSDNMKDFSCQATLALGTDPGNVIVESSRVSVTTFGLPGKPYFNTNHWIEIGTKHTLICAVSDAFPPDNVTLAMFFNNTTLGVSQYKKADGSVVGLASIPPGYFPSINTYQLHCKAELLGLSVEDTKDIHIYESAKINLTLSDSKVLLGGTIRVFCVLTNDHPDQYNVVIGLNGEQVCENPKWDCNATVKESSSSVVNVTCKAFHKLNGMIMFTTQQSITVTGRDSRAHICIVILCIVFIAAAVAIIVVIILCRRKTKMDSQNITLENAPAGPSNGEQKQPVEN</sequence>
<dbReference type="Proteomes" id="UP000186698">
    <property type="component" value="Chromosome 3S"/>
</dbReference>
<evidence type="ECO:0000256" key="10">
    <source>
        <dbReference type="ARBA" id="ARBA00023319"/>
    </source>
</evidence>
<dbReference type="GO" id="GO:0098609">
    <property type="term" value="P:cell-cell adhesion"/>
    <property type="evidence" value="ECO:0007669"/>
    <property type="project" value="InterPro"/>
</dbReference>
<evidence type="ECO:0000313" key="15">
    <source>
        <dbReference type="RefSeq" id="XP_018111770.1"/>
    </source>
</evidence>
<feature type="signal peptide" evidence="13">
    <location>
        <begin position="1"/>
        <end position="23"/>
    </location>
</feature>
<keyword evidence="14" id="KW-1185">Reference proteome</keyword>
<dbReference type="InterPro" id="IPR003987">
    <property type="entry name" value="ICAM_VCAM_N"/>
</dbReference>
<dbReference type="InterPro" id="IPR007110">
    <property type="entry name" value="Ig-like_dom"/>
</dbReference>
<dbReference type="Pfam" id="PF21146">
    <property type="entry name" value="ICAM1_3_5_D2"/>
    <property type="match status" value="1"/>
</dbReference>
<feature type="chain" id="PRO_5043859322" evidence="13">
    <location>
        <begin position="24"/>
        <end position="466"/>
    </location>
</feature>
<reference evidence="15" key="2">
    <citation type="submission" date="2025-08" db="UniProtKB">
        <authorList>
            <consortium name="RefSeq"/>
        </authorList>
    </citation>
    <scope>IDENTIFICATION</scope>
    <source>
        <strain evidence="15">J_2021</strain>
        <tissue evidence="15">Erythrocytes</tissue>
    </source>
</reference>
<dbReference type="InterPro" id="IPR048679">
    <property type="entry name" value="ICAM1_3_5_D2"/>
</dbReference>
<dbReference type="PROSITE" id="PS50835">
    <property type="entry name" value="IG_LIKE"/>
    <property type="match status" value="1"/>
</dbReference>
<keyword evidence="10" id="KW-0393">Immunoglobulin domain</keyword>
<keyword evidence="6 12" id="KW-1133">Transmembrane helix</keyword>
<evidence type="ECO:0000256" key="12">
    <source>
        <dbReference type="SAM" id="Phobius"/>
    </source>
</evidence>
<dbReference type="Gene3D" id="2.60.40.10">
    <property type="entry name" value="Immunoglobulins"/>
    <property type="match status" value="3"/>
</dbReference>
<evidence type="ECO:0000256" key="11">
    <source>
        <dbReference type="SAM" id="MobiDB-lite"/>
    </source>
</evidence>
<dbReference type="PRINTS" id="PR01472">
    <property type="entry name" value="ICAMVCAM1"/>
</dbReference>
<dbReference type="OrthoDB" id="6250964at2759"/>
<evidence type="ECO:0000256" key="13">
    <source>
        <dbReference type="SAM" id="SignalP"/>
    </source>
</evidence>
<keyword evidence="9" id="KW-0325">Glycoprotein</keyword>
<evidence type="ECO:0000256" key="1">
    <source>
        <dbReference type="ARBA" id="ARBA00004479"/>
    </source>
</evidence>
<keyword evidence="4" id="KW-0677">Repeat</keyword>
<evidence type="ECO:0000256" key="6">
    <source>
        <dbReference type="ARBA" id="ARBA00022989"/>
    </source>
</evidence>
<evidence type="ECO:0000256" key="7">
    <source>
        <dbReference type="ARBA" id="ARBA00023136"/>
    </source>
</evidence>
<evidence type="ECO:0000256" key="4">
    <source>
        <dbReference type="ARBA" id="ARBA00022737"/>
    </source>
</evidence>
<evidence type="ECO:0000256" key="2">
    <source>
        <dbReference type="ARBA" id="ARBA00022692"/>
    </source>
</evidence>
<dbReference type="GO" id="GO:0007155">
    <property type="term" value="P:cell adhesion"/>
    <property type="evidence" value="ECO:0000318"/>
    <property type="project" value="GO_Central"/>
</dbReference>
<dbReference type="PANTHER" id="PTHR13771">
    <property type="entry name" value="INTERCELLULAR ADHESION MOLECULE"/>
    <property type="match status" value="1"/>
</dbReference>
<dbReference type="RefSeq" id="XP_018111770.1">
    <property type="nucleotide sequence ID" value="XM_018256281.2"/>
</dbReference>
<keyword evidence="5" id="KW-0130">Cell adhesion</keyword>
<dbReference type="InterPro" id="IPR013783">
    <property type="entry name" value="Ig-like_fold"/>
</dbReference>
<gene>
    <name evidence="15" type="primary">LOC108713334</name>
</gene>
<keyword evidence="7 12" id="KW-0472">Membrane</keyword>
<accession>A0A1L8GVU2</accession>
<protein>
    <submittedName>
        <fullName evidence="15">Uncharacterized protein LOC108713334</fullName>
    </submittedName>
</protein>
<dbReference type="GO" id="GO:0005886">
    <property type="term" value="C:plasma membrane"/>
    <property type="evidence" value="ECO:0000318"/>
    <property type="project" value="GO_Central"/>
</dbReference>
<dbReference type="AlphaFoldDB" id="A0A1L8GVU2"/>
<dbReference type="PaxDb" id="8355-A0A1L8GVU2"/>
<reference evidence="14" key="1">
    <citation type="submission" date="2024-06" db="UniProtKB">
        <authorList>
            <consortium name="RefSeq"/>
        </authorList>
    </citation>
    <scope>NUCLEOTIDE SEQUENCE [LARGE SCALE GENOMIC DNA]</scope>
    <source>
        <strain evidence="14">J_2021</strain>
    </source>
</reference>
<dbReference type="PANTHER" id="PTHR13771:SF9">
    <property type="entry name" value="INTERCELLULAR ADHESION MOLECULE 5"/>
    <property type="match status" value="1"/>
</dbReference>
<keyword evidence="3 13" id="KW-0732">Signal</keyword>
<proteinExistence type="predicted"/>
<dbReference type="GeneID" id="108713334"/>
<dbReference type="Bgee" id="108713334">
    <property type="expression patterns" value="Expressed in spleen and 9 other cell types or tissues"/>
</dbReference>
<dbReference type="KEGG" id="xla:108713334"/>
<evidence type="ECO:0000256" key="3">
    <source>
        <dbReference type="ARBA" id="ARBA00022729"/>
    </source>
</evidence>
<evidence type="ECO:0000256" key="8">
    <source>
        <dbReference type="ARBA" id="ARBA00023157"/>
    </source>
</evidence>
<name>A0A1L8GVU2_XENLA</name>
<feature type="transmembrane region" description="Helical" evidence="12">
    <location>
        <begin position="414"/>
        <end position="435"/>
    </location>
</feature>
<keyword evidence="2 12" id="KW-0812">Transmembrane</keyword>
<dbReference type="InterPro" id="IPR036179">
    <property type="entry name" value="Ig-like_dom_sf"/>
</dbReference>
<dbReference type="GO" id="GO:0005178">
    <property type="term" value="F:integrin binding"/>
    <property type="evidence" value="ECO:0000318"/>
    <property type="project" value="GO_Central"/>
</dbReference>
<organism evidence="14 15">
    <name type="scientific">Xenopus laevis</name>
    <name type="common">African clawed frog</name>
    <dbReference type="NCBI Taxonomy" id="8355"/>
    <lineage>
        <taxon>Eukaryota</taxon>
        <taxon>Metazoa</taxon>
        <taxon>Chordata</taxon>
        <taxon>Craniata</taxon>
        <taxon>Vertebrata</taxon>
        <taxon>Euteleostomi</taxon>
        <taxon>Amphibia</taxon>
        <taxon>Batrachia</taxon>
        <taxon>Anura</taxon>
        <taxon>Pipoidea</taxon>
        <taxon>Pipidae</taxon>
        <taxon>Xenopodinae</taxon>
        <taxon>Xenopus</taxon>
        <taxon>Xenopus</taxon>
    </lineage>
</organism>
<feature type="region of interest" description="Disordered" evidence="11">
    <location>
        <begin position="447"/>
        <end position="466"/>
    </location>
</feature>
<evidence type="ECO:0000313" key="14">
    <source>
        <dbReference type="Proteomes" id="UP000186698"/>
    </source>
</evidence>
<comment type="subcellular location">
    <subcellularLocation>
        <location evidence="1">Membrane</location>
        <topology evidence="1">Single-pass type I membrane protein</topology>
    </subcellularLocation>
</comment>